<name>A0ABT2ARG9_9BURK</name>
<dbReference type="RefSeq" id="WP_258829729.1">
    <property type="nucleotide sequence ID" value="NZ_JANUHA010000017.1"/>
</dbReference>
<reference evidence="2 3" key="1">
    <citation type="submission" date="2022-08" db="EMBL/GenBank/DDBJ databases">
        <title>Reclassification of Massilia species as members of the genera Telluria, Duganella, Pseudoduganella, Mokoshia gen. nov. and Zemynaea gen. nov. using orthogonal and non-orthogonal genome-based approaches.</title>
        <authorList>
            <person name="Bowman J.P."/>
        </authorList>
    </citation>
    <scope>NUCLEOTIDE SEQUENCE [LARGE SCALE GENOMIC DNA]</scope>
    <source>
        <strain evidence="2 3">JCM 31661</strain>
    </source>
</reference>
<dbReference type="Gene3D" id="3.30.720.120">
    <property type="match status" value="1"/>
</dbReference>
<proteinExistence type="predicted"/>
<dbReference type="InterPro" id="IPR037523">
    <property type="entry name" value="VOC_core"/>
</dbReference>
<sequence length="160" mass="17589">MKQATRAIPEGFHTITPHLVCEGAAKALDFYRECFGAVEVSRMPGPDGRIMHAEMRIGDSMFMLCDDFPDYGSPGPLGLKGSPVVIHLYVRDADAVWERAMAAGARATMPLGDAFWGDRYGQFVDPFGHRWAVATHVRDMTVDEIQEAMAREMPPECGGA</sequence>
<dbReference type="PANTHER" id="PTHR34109:SF1">
    <property type="entry name" value="VOC DOMAIN-CONTAINING PROTEIN"/>
    <property type="match status" value="1"/>
</dbReference>
<keyword evidence="3" id="KW-1185">Reference proteome</keyword>
<dbReference type="Pfam" id="PF00903">
    <property type="entry name" value="Glyoxalase"/>
    <property type="match status" value="1"/>
</dbReference>
<dbReference type="Gene3D" id="3.30.720.110">
    <property type="match status" value="1"/>
</dbReference>
<dbReference type="CDD" id="cd07246">
    <property type="entry name" value="VOC_like"/>
    <property type="match status" value="1"/>
</dbReference>
<evidence type="ECO:0000313" key="3">
    <source>
        <dbReference type="Proteomes" id="UP001206572"/>
    </source>
</evidence>
<organism evidence="2 3">
    <name type="scientific">Massilia agri</name>
    <dbReference type="NCBI Taxonomy" id="1886785"/>
    <lineage>
        <taxon>Bacteria</taxon>
        <taxon>Pseudomonadati</taxon>
        <taxon>Pseudomonadota</taxon>
        <taxon>Betaproteobacteria</taxon>
        <taxon>Burkholderiales</taxon>
        <taxon>Oxalobacteraceae</taxon>
        <taxon>Telluria group</taxon>
        <taxon>Massilia</taxon>
    </lineage>
</organism>
<evidence type="ECO:0000313" key="2">
    <source>
        <dbReference type="EMBL" id="MCS0598726.1"/>
    </source>
</evidence>
<feature type="domain" description="VOC" evidence="1">
    <location>
        <begin position="11"/>
        <end position="136"/>
    </location>
</feature>
<dbReference type="InterPro" id="IPR004360">
    <property type="entry name" value="Glyas_Fos-R_dOase_dom"/>
</dbReference>
<comment type="caution">
    <text evidence="2">The sequence shown here is derived from an EMBL/GenBank/DDBJ whole genome shotgun (WGS) entry which is preliminary data.</text>
</comment>
<dbReference type="Proteomes" id="UP001206572">
    <property type="component" value="Unassembled WGS sequence"/>
</dbReference>
<evidence type="ECO:0000259" key="1">
    <source>
        <dbReference type="PROSITE" id="PS51819"/>
    </source>
</evidence>
<dbReference type="InterPro" id="IPR029068">
    <property type="entry name" value="Glyas_Bleomycin-R_OHBP_Dase"/>
</dbReference>
<gene>
    <name evidence="2" type="ORF">NX780_20495</name>
</gene>
<accession>A0ABT2ARG9</accession>
<protein>
    <submittedName>
        <fullName evidence="2">VOC family protein</fullName>
    </submittedName>
</protein>
<dbReference type="PROSITE" id="PS51819">
    <property type="entry name" value="VOC"/>
    <property type="match status" value="1"/>
</dbReference>
<dbReference type="EMBL" id="JANUHA010000017">
    <property type="protein sequence ID" value="MCS0598726.1"/>
    <property type="molecule type" value="Genomic_DNA"/>
</dbReference>
<dbReference type="PANTHER" id="PTHR34109">
    <property type="entry name" value="BNAUNNG04460D PROTEIN-RELATED"/>
    <property type="match status" value="1"/>
</dbReference>
<dbReference type="SUPFAM" id="SSF54593">
    <property type="entry name" value="Glyoxalase/Bleomycin resistance protein/Dihydroxybiphenyl dioxygenase"/>
    <property type="match status" value="1"/>
</dbReference>